<reference evidence="1 2" key="1">
    <citation type="submission" date="2016-01" db="EMBL/GenBank/DDBJ databases">
        <authorList>
            <person name="Oliw E.H."/>
        </authorList>
    </citation>
    <scope>NUCLEOTIDE SEQUENCE [LARGE SCALE GENOMIC DNA]</scope>
    <source>
        <strain evidence="1">LMG 27134</strain>
    </source>
</reference>
<protein>
    <submittedName>
        <fullName evidence="1">Uncharacterized protein</fullName>
    </submittedName>
</protein>
<dbReference type="AlphaFoldDB" id="A0A158HPV9"/>
<gene>
    <name evidence="1" type="ORF">AWB69_04674</name>
</gene>
<proteinExistence type="predicted"/>
<evidence type="ECO:0000313" key="2">
    <source>
        <dbReference type="Proteomes" id="UP000054683"/>
    </source>
</evidence>
<accession>A0A158HPV9</accession>
<organism evidence="1 2">
    <name type="scientific">Caballeronia udeis</name>
    <dbReference type="NCBI Taxonomy" id="1232866"/>
    <lineage>
        <taxon>Bacteria</taxon>
        <taxon>Pseudomonadati</taxon>
        <taxon>Pseudomonadota</taxon>
        <taxon>Betaproteobacteria</taxon>
        <taxon>Burkholderiales</taxon>
        <taxon>Burkholderiaceae</taxon>
        <taxon>Caballeronia</taxon>
    </lineage>
</organism>
<sequence length="34" mass="3656">MSLLALWTALGTARFVTLSESHPRSITNTTIGLP</sequence>
<evidence type="ECO:0000313" key="1">
    <source>
        <dbReference type="EMBL" id="SAL46432.1"/>
    </source>
</evidence>
<dbReference type="EMBL" id="FCOK02000033">
    <property type="protein sequence ID" value="SAL46432.1"/>
    <property type="molecule type" value="Genomic_DNA"/>
</dbReference>
<dbReference type="Proteomes" id="UP000054683">
    <property type="component" value="Unassembled WGS sequence"/>
</dbReference>
<name>A0A158HPV9_9BURK</name>